<organism evidence="1">
    <name type="scientific">Anguilla anguilla</name>
    <name type="common">European freshwater eel</name>
    <name type="synonym">Muraena anguilla</name>
    <dbReference type="NCBI Taxonomy" id="7936"/>
    <lineage>
        <taxon>Eukaryota</taxon>
        <taxon>Metazoa</taxon>
        <taxon>Chordata</taxon>
        <taxon>Craniata</taxon>
        <taxon>Vertebrata</taxon>
        <taxon>Euteleostomi</taxon>
        <taxon>Actinopterygii</taxon>
        <taxon>Neopterygii</taxon>
        <taxon>Teleostei</taxon>
        <taxon>Anguilliformes</taxon>
        <taxon>Anguillidae</taxon>
        <taxon>Anguilla</taxon>
    </lineage>
</organism>
<dbReference type="AlphaFoldDB" id="A0A0E9XL87"/>
<reference evidence="1" key="2">
    <citation type="journal article" date="2015" name="Fish Shellfish Immunol.">
        <title>Early steps in the European eel (Anguilla anguilla)-Vibrio vulnificus interaction in the gills: Role of the RtxA13 toxin.</title>
        <authorList>
            <person name="Callol A."/>
            <person name="Pajuelo D."/>
            <person name="Ebbesson L."/>
            <person name="Teles M."/>
            <person name="MacKenzie S."/>
            <person name="Amaro C."/>
        </authorList>
    </citation>
    <scope>NUCLEOTIDE SEQUENCE</scope>
</reference>
<dbReference type="EMBL" id="GBXM01005158">
    <property type="protein sequence ID" value="JAI03420.1"/>
    <property type="molecule type" value="Transcribed_RNA"/>
</dbReference>
<protein>
    <submittedName>
        <fullName evidence="1">Uncharacterized protein</fullName>
    </submittedName>
</protein>
<reference evidence="1" key="1">
    <citation type="submission" date="2014-11" db="EMBL/GenBank/DDBJ databases">
        <authorList>
            <person name="Amaro Gonzalez C."/>
        </authorList>
    </citation>
    <scope>NUCLEOTIDE SEQUENCE</scope>
</reference>
<proteinExistence type="predicted"/>
<evidence type="ECO:0000313" key="1">
    <source>
        <dbReference type="EMBL" id="JAI03420.1"/>
    </source>
</evidence>
<accession>A0A0E9XL87</accession>
<sequence>MSRDTTFASITLSTASQRPKRTNKAIKITKYIAKSGGSCYYLNETFPVIMVPCVQVR</sequence>
<name>A0A0E9XL87_ANGAN</name>